<gene>
    <name evidence="6" type="ORF">GCM10023189_28210</name>
</gene>
<keyword evidence="4" id="KW-0472">Membrane</keyword>
<dbReference type="CDD" id="cd06548">
    <property type="entry name" value="GH18_chitinase"/>
    <property type="match status" value="1"/>
</dbReference>
<dbReference type="PANTHER" id="PTHR11177:SF317">
    <property type="entry name" value="CHITINASE 12-RELATED"/>
    <property type="match status" value="1"/>
</dbReference>
<keyword evidence="3" id="KW-0119">Carbohydrate metabolism</keyword>
<comment type="catalytic activity">
    <reaction evidence="1">
        <text>Random endo-hydrolysis of N-acetyl-beta-D-glucosaminide (1-&gt;4)-beta-linkages in chitin and chitodextrins.</text>
        <dbReference type="EC" id="3.2.1.14"/>
    </reaction>
</comment>
<keyword evidence="4" id="KW-0812">Transmembrane</keyword>
<feature type="transmembrane region" description="Helical" evidence="4">
    <location>
        <begin position="21"/>
        <end position="38"/>
    </location>
</feature>
<organism evidence="6 7">
    <name type="scientific">Nibrella saemangeumensis</name>
    <dbReference type="NCBI Taxonomy" id="1084526"/>
    <lineage>
        <taxon>Bacteria</taxon>
        <taxon>Pseudomonadati</taxon>
        <taxon>Bacteroidota</taxon>
        <taxon>Cytophagia</taxon>
        <taxon>Cytophagales</taxon>
        <taxon>Spirosomataceae</taxon>
        <taxon>Nibrella</taxon>
    </lineage>
</organism>
<evidence type="ECO:0000256" key="3">
    <source>
        <dbReference type="ARBA" id="ARBA00023024"/>
    </source>
</evidence>
<dbReference type="InterPro" id="IPR050314">
    <property type="entry name" value="Glycosyl_Hydrlase_18"/>
</dbReference>
<dbReference type="InterPro" id="IPR029070">
    <property type="entry name" value="Chitinase_insertion_sf"/>
</dbReference>
<name>A0ABP8N0B2_9BACT</name>
<dbReference type="InterPro" id="IPR011583">
    <property type="entry name" value="Chitinase_II/V-like_cat"/>
</dbReference>
<keyword evidence="3" id="KW-0624">Polysaccharide degradation</keyword>
<dbReference type="PROSITE" id="PS51910">
    <property type="entry name" value="GH18_2"/>
    <property type="match status" value="1"/>
</dbReference>
<dbReference type="SUPFAM" id="SSF51445">
    <property type="entry name" value="(Trans)glycosidases"/>
    <property type="match status" value="1"/>
</dbReference>
<evidence type="ECO:0000313" key="6">
    <source>
        <dbReference type="EMBL" id="GAA4457473.1"/>
    </source>
</evidence>
<protein>
    <recommendedName>
        <fullName evidence="2">chitinase</fullName>
        <ecNumber evidence="2">3.2.1.14</ecNumber>
    </recommendedName>
</protein>
<keyword evidence="7" id="KW-1185">Reference proteome</keyword>
<dbReference type="InterPro" id="IPR017853">
    <property type="entry name" value="GH"/>
</dbReference>
<keyword evidence="4" id="KW-1133">Transmembrane helix</keyword>
<dbReference type="InterPro" id="IPR001223">
    <property type="entry name" value="Glyco_hydro18_cat"/>
</dbReference>
<comment type="caution">
    <text evidence="6">The sequence shown here is derived from an EMBL/GenBank/DDBJ whole genome shotgun (WGS) entry which is preliminary data.</text>
</comment>
<reference evidence="7" key="1">
    <citation type="journal article" date="2019" name="Int. J. Syst. Evol. Microbiol.">
        <title>The Global Catalogue of Microorganisms (GCM) 10K type strain sequencing project: providing services to taxonomists for standard genome sequencing and annotation.</title>
        <authorList>
            <consortium name="The Broad Institute Genomics Platform"/>
            <consortium name="The Broad Institute Genome Sequencing Center for Infectious Disease"/>
            <person name="Wu L."/>
            <person name="Ma J."/>
        </authorList>
    </citation>
    <scope>NUCLEOTIDE SEQUENCE [LARGE SCALE GENOMIC DNA]</scope>
    <source>
        <strain evidence="7">JCM 17927</strain>
    </source>
</reference>
<dbReference type="EC" id="3.2.1.14" evidence="2"/>
<evidence type="ECO:0000256" key="2">
    <source>
        <dbReference type="ARBA" id="ARBA00012729"/>
    </source>
</evidence>
<dbReference type="SUPFAM" id="SSF54556">
    <property type="entry name" value="Chitinase insertion domain"/>
    <property type="match status" value="1"/>
</dbReference>
<dbReference type="Proteomes" id="UP001501175">
    <property type="component" value="Unassembled WGS sequence"/>
</dbReference>
<dbReference type="PANTHER" id="PTHR11177">
    <property type="entry name" value="CHITINASE"/>
    <property type="match status" value="1"/>
</dbReference>
<feature type="domain" description="GH18" evidence="5">
    <location>
        <begin position="44"/>
        <end position="382"/>
    </location>
</feature>
<dbReference type="Gene3D" id="3.10.50.10">
    <property type="match status" value="1"/>
</dbReference>
<dbReference type="Gene3D" id="3.20.20.80">
    <property type="entry name" value="Glycosidases"/>
    <property type="match status" value="2"/>
</dbReference>
<accession>A0ABP8N0B2</accession>
<sequence>MSIDEQTAVLLNYRNAMRYHSALVTIAVLIGLVLPYPAHPAEPITVIGYYAGSPEKVATIDAGKLTHVIYSFGHLSGNRFYIGKGKPTQTVRNLVALKKKYPKLKVMLSLGGWGGCATCSKVFASADNRKAFARSVREVLDAFKADGIDLDWEYPVVKGYPGHPYGPEDKPNFTELIRELRRELGPNRELSFAAGAFQKYLDEAVDWKAVMPLVNRVNLMTYDLVHGNSPTTGHHTGLYSTPLQHESTDNAVQTLLRLGIPANKLVIGAAFYTRIWENVPAGYNGRYQPGKFKSSTAYRNVQRDFGPQTGYKAFWDDTAKAPYFYHPSRKRYVSYDNPRSVELKTQYAIQKGLNGIMFWALLHDKPNGLLAVIDRVKRSGRK</sequence>
<proteinExistence type="predicted"/>
<evidence type="ECO:0000313" key="7">
    <source>
        <dbReference type="Proteomes" id="UP001501175"/>
    </source>
</evidence>
<keyword evidence="3" id="KW-0146">Chitin degradation</keyword>
<dbReference type="EMBL" id="BAABHD010000029">
    <property type="protein sequence ID" value="GAA4457473.1"/>
    <property type="molecule type" value="Genomic_DNA"/>
</dbReference>
<dbReference type="SMART" id="SM00636">
    <property type="entry name" value="Glyco_18"/>
    <property type="match status" value="1"/>
</dbReference>
<evidence type="ECO:0000256" key="4">
    <source>
        <dbReference type="SAM" id="Phobius"/>
    </source>
</evidence>
<dbReference type="Pfam" id="PF00704">
    <property type="entry name" value="Glyco_hydro_18"/>
    <property type="match status" value="1"/>
</dbReference>
<evidence type="ECO:0000259" key="5">
    <source>
        <dbReference type="PROSITE" id="PS51910"/>
    </source>
</evidence>
<evidence type="ECO:0000256" key="1">
    <source>
        <dbReference type="ARBA" id="ARBA00000822"/>
    </source>
</evidence>